<evidence type="ECO:0000313" key="2">
    <source>
        <dbReference type="Proteomes" id="UP000182762"/>
    </source>
</evidence>
<protein>
    <submittedName>
        <fullName evidence="1">Uncharacterized protein</fullName>
    </submittedName>
</protein>
<proteinExistence type="predicted"/>
<dbReference type="Proteomes" id="UP000182762">
    <property type="component" value="Unassembled WGS sequence"/>
</dbReference>
<organism evidence="1 2">
    <name type="scientific">Priestia endophytica DSM 13796</name>
    <dbReference type="NCBI Taxonomy" id="1121089"/>
    <lineage>
        <taxon>Bacteria</taxon>
        <taxon>Bacillati</taxon>
        <taxon>Bacillota</taxon>
        <taxon>Bacilli</taxon>
        <taxon>Bacillales</taxon>
        <taxon>Bacillaceae</taxon>
        <taxon>Priestia</taxon>
    </lineage>
</organism>
<sequence>MFVLLMQGAELMARMTKHSRKKTSSPTLSNTGFIGATFTDLDDLTKYEYYFSRKKLQITHHVLDGLLQGSSILFSQHGIPAHISCIYLPKQKKIGLVLSKTPFRRKEGKSYFINYLREVGHLNEDEKIKEHEIFNTGFIGVIFADLSKVERFTFQFELELLSQFLKGLIIPAKELFLRHNIQAYISSVELTNEGKIGFVLSKKPYDERKEADLYFIEYLKERGLYEEEEEFIPIHSEKTLF</sequence>
<keyword evidence="2" id="KW-1185">Reference proteome</keyword>
<comment type="caution">
    <text evidence="1">The sequence shown here is derived from an EMBL/GenBank/DDBJ whole genome shotgun (WGS) entry which is preliminary data.</text>
</comment>
<dbReference type="EMBL" id="FOXX01000008">
    <property type="protein sequence ID" value="SFQ76930.1"/>
    <property type="molecule type" value="Genomic_DNA"/>
</dbReference>
<reference evidence="1 2" key="1">
    <citation type="submission" date="2016-10" db="EMBL/GenBank/DDBJ databases">
        <authorList>
            <person name="Varghese N."/>
            <person name="Submissions S."/>
        </authorList>
    </citation>
    <scope>NUCLEOTIDE SEQUENCE [LARGE SCALE GENOMIC DNA]</scope>
    <source>
        <strain evidence="1 2">DSM 13796</strain>
    </source>
</reference>
<name>A0A1I6B7L0_9BACI</name>
<accession>A0A1I6B7L0</accession>
<gene>
    <name evidence="1" type="ORF">SAMN02745910_03364</name>
</gene>
<evidence type="ECO:0000313" key="1">
    <source>
        <dbReference type="EMBL" id="SFQ76930.1"/>
    </source>
</evidence>